<name>A0ACB8VB71_9TELE</name>
<comment type="caution">
    <text evidence="1">The sequence shown here is derived from an EMBL/GenBank/DDBJ whole genome shotgun (WGS) entry which is preliminary data.</text>
</comment>
<sequence length="383" mass="42705">SEYCEEAEVLETARPGEFDQCLPVRYFWWWSNGSSAPVTRRRLRSSSGRLSPFVKCVRRLGVPSERLLRSTHNCELNRRDMEETGGASAYGASLAGAGFDFYKFVRQPQTIVRLLSWVSGDKRTERGREGVHAIKGPKRGRNGLQHGHRADLIMSVVMDSVASLESHGRQLHSEIFALVVFACITTEGYINTAHSAEAKCIFNQNDSACQYAVGIGVIAFLACVAFLVLDVYVPFMSNAQERKYAVMADLGFSGAWTFLWFVCFCLLASQWGRTHDVRGVPMDAARATVAFSFFSIATWGILTYFALGRFRRGVNDVTVPTYTEPPPDLHTPYPPTYAPTSYNPTTYTPTTYTAYPSSVPDMQPPFTQNLPPQGDTSYQPPSY</sequence>
<evidence type="ECO:0000313" key="2">
    <source>
        <dbReference type="Proteomes" id="UP000831701"/>
    </source>
</evidence>
<organism evidence="1 2">
    <name type="scientific">Scortum barcoo</name>
    <name type="common">barcoo grunter</name>
    <dbReference type="NCBI Taxonomy" id="214431"/>
    <lineage>
        <taxon>Eukaryota</taxon>
        <taxon>Metazoa</taxon>
        <taxon>Chordata</taxon>
        <taxon>Craniata</taxon>
        <taxon>Vertebrata</taxon>
        <taxon>Euteleostomi</taxon>
        <taxon>Actinopterygii</taxon>
        <taxon>Neopterygii</taxon>
        <taxon>Teleostei</taxon>
        <taxon>Neoteleostei</taxon>
        <taxon>Acanthomorphata</taxon>
        <taxon>Eupercaria</taxon>
        <taxon>Centrarchiformes</taxon>
        <taxon>Terapontoidei</taxon>
        <taxon>Terapontidae</taxon>
        <taxon>Scortum</taxon>
    </lineage>
</organism>
<reference evidence="1" key="1">
    <citation type="submission" date="2022-04" db="EMBL/GenBank/DDBJ databases">
        <title>Jade perch genome.</title>
        <authorList>
            <person name="Chao B."/>
        </authorList>
    </citation>
    <scope>NUCLEOTIDE SEQUENCE</scope>
    <source>
        <strain evidence="1">CB-2022</strain>
    </source>
</reference>
<gene>
    <name evidence="1" type="ORF">L3Q82_019449</name>
</gene>
<accession>A0ACB8VB71</accession>
<protein>
    <submittedName>
        <fullName evidence="1">Uncharacterized protein</fullName>
    </submittedName>
</protein>
<dbReference type="Proteomes" id="UP000831701">
    <property type="component" value="Chromosome 23"/>
</dbReference>
<dbReference type="EMBL" id="CM041553">
    <property type="protein sequence ID" value="KAI3352886.1"/>
    <property type="molecule type" value="Genomic_DNA"/>
</dbReference>
<evidence type="ECO:0000313" key="1">
    <source>
        <dbReference type="EMBL" id="KAI3352886.1"/>
    </source>
</evidence>
<feature type="non-terminal residue" evidence="1">
    <location>
        <position position="1"/>
    </location>
</feature>
<keyword evidence="2" id="KW-1185">Reference proteome</keyword>
<proteinExistence type="predicted"/>